<comment type="subcellular location">
    <subcellularLocation>
        <location evidence="1">Host cell</location>
    </subcellularLocation>
    <subcellularLocation>
        <location evidence="2">Secreted</location>
    </subcellularLocation>
</comment>
<dbReference type="SUPFAM" id="SSF52540">
    <property type="entry name" value="P-loop containing nucleoside triphosphate hydrolases"/>
    <property type="match status" value="1"/>
</dbReference>
<dbReference type="GO" id="GO:0005576">
    <property type="term" value="C:extracellular region"/>
    <property type="evidence" value="ECO:0007669"/>
    <property type="project" value="UniProtKB-SubCell"/>
</dbReference>
<reference evidence="5 6" key="1">
    <citation type="submission" date="2018-06" db="EMBL/GenBank/DDBJ databases">
        <title>Comparative genomics reveals the genomic features of Rhizophagus irregularis, R. cerebriforme, R. diaphanum and Gigaspora rosea, and their symbiotic lifestyle signature.</title>
        <authorList>
            <person name="Morin E."/>
            <person name="San Clemente H."/>
            <person name="Chen E.C.H."/>
            <person name="De La Providencia I."/>
            <person name="Hainaut M."/>
            <person name="Kuo A."/>
            <person name="Kohler A."/>
            <person name="Murat C."/>
            <person name="Tang N."/>
            <person name="Roy S."/>
            <person name="Loubradou J."/>
            <person name="Henrissat B."/>
            <person name="Grigoriev I.V."/>
            <person name="Corradi N."/>
            <person name="Roux C."/>
            <person name="Martin F.M."/>
        </authorList>
    </citation>
    <scope>NUCLEOTIDE SEQUENCE [LARGE SCALE GENOMIC DNA]</scope>
    <source>
        <strain evidence="5 6">DAOM 227022</strain>
    </source>
</reference>
<dbReference type="Proteomes" id="UP000265703">
    <property type="component" value="Unassembled WGS sequence"/>
</dbReference>
<dbReference type="GO" id="GO:0043657">
    <property type="term" value="C:host cell"/>
    <property type="evidence" value="ECO:0007669"/>
    <property type="project" value="UniProtKB-SubCell"/>
</dbReference>
<dbReference type="EMBL" id="QKYT01000160">
    <property type="protein sequence ID" value="RIA91179.1"/>
    <property type="molecule type" value="Genomic_DNA"/>
</dbReference>
<evidence type="ECO:0000256" key="3">
    <source>
        <dbReference type="ARBA" id="ARBA00022525"/>
    </source>
</evidence>
<organism evidence="5 6">
    <name type="scientific">Glomus cerebriforme</name>
    <dbReference type="NCBI Taxonomy" id="658196"/>
    <lineage>
        <taxon>Eukaryota</taxon>
        <taxon>Fungi</taxon>
        <taxon>Fungi incertae sedis</taxon>
        <taxon>Mucoromycota</taxon>
        <taxon>Glomeromycotina</taxon>
        <taxon>Glomeromycetes</taxon>
        <taxon>Glomerales</taxon>
        <taxon>Glomeraceae</taxon>
        <taxon>Glomus</taxon>
    </lineage>
</organism>
<comment type="caution">
    <text evidence="5">The sequence shown here is derived from an EMBL/GenBank/DDBJ whole genome shotgun (WGS) entry which is preliminary data.</text>
</comment>
<sequence>MSFSFNCLLLGETSFEKIFQITVSEYIISDDTKVLIHEAQVGQFKSYILSKKKYKFVIDDPDVMNLWKVEINIDDENKVKDVFTVEDIKRRCEELKAKFMNPADKLINDYFSGGLLDKYVHIIIAVPTSTAGPSQGAKQVIKSKSKEEVLSDAESHWKQLKDKLIKTIELKEFRVSDHIYKDSINASGIPVVNNEPRFILHSLPDSDDEQGYLDKEMLTALFKDVTENPWLFLLGTSGSGKTRSLYELLCKTFGIYLSLGAGNGFRNLGSHDMDTSKNELKKYLTDDPEENNRCALKFTRAILLGRLFILSKVLRHKSNITPKQWLLIQLLPIQVAKEDFWVSISRAFRGLEEEVQDELISEFINNLQPLIPIPQQAERLPIVIDEVQITISLYKDRFSATQPGQLRSFFAILLQTVLNLSTGKLCLVLSGTGMNFEDIRVHTSSAIAKSGGATYKNFFSMHNGFYGYEEMKKFIQHFLPLDDKLIGTIFKIFWGRRRFVVQFLEHALKDSSSTSQSNMDEIVKKWQDKARDFIVGTFMESCFSHLHEKKEVWNKMRYIVILSLFSHDIILMKGDGVSQMVQYGFAQLDNIRHLADLNTLNENAITVKIAEPIPIFAFREYLNKHPNELETQLYQNLNSVHYNAVCAGFLFEPCLTIHLAELFNGKICKDHILFKNIDNINKLDLLLSCKTTIRNLDDCDVTTLCSEGSMEKENLPAFLKNPTTAFFKPENEAGPDLVCIVQFHTINGIIEIPLFLQAKLVKDKPSTTAKDTTNPNYFYAHDGPTPELKRELKKKVLDCLRSKYCKAHELSWIRFLVVFPSEAREESEYIERNDPRPKRVVASNFNDLTAKELFIVIGPSNAEHFFSRFGHQVLKEVKRVADSNELELESKRETKKVKTSKF</sequence>
<evidence type="ECO:0000256" key="1">
    <source>
        <dbReference type="ARBA" id="ARBA00004340"/>
    </source>
</evidence>
<dbReference type="Pfam" id="PF20147">
    <property type="entry name" value="Crinkler"/>
    <property type="match status" value="1"/>
</dbReference>
<evidence type="ECO:0000259" key="4">
    <source>
        <dbReference type="Pfam" id="PF20147"/>
    </source>
</evidence>
<evidence type="ECO:0000313" key="5">
    <source>
        <dbReference type="EMBL" id="RIA91179.1"/>
    </source>
</evidence>
<dbReference type="OrthoDB" id="2412099at2759"/>
<proteinExistence type="predicted"/>
<dbReference type="InterPro" id="IPR045379">
    <property type="entry name" value="Crinkler_N"/>
</dbReference>
<name>A0A397T1G7_9GLOM</name>
<dbReference type="InterPro" id="IPR027417">
    <property type="entry name" value="P-loop_NTPase"/>
</dbReference>
<evidence type="ECO:0000256" key="2">
    <source>
        <dbReference type="ARBA" id="ARBA00004613"/>
    </source>
</evidence>
<accession>A0A397T1G7</accession>
<keyword evidence="6" id="KW-1185">Reference proteome</keyword>
<dbReference type="Gene3D" id="3.40.50.300">
    <property type="entry name" value="P-loop containing nucleotide triphosphate hydrolases"/>
    <property type="match status" value="1"/>
</dbReference>
<keyword evidence="3" id="KW-0964">Secreted</keyword>
<protein>
    <recommendedName>
        <fullName evidence="4">Crinkler effector protein N-terminal domain-containing protein</fullName>
    </recommendedName>
</protein>
<gene>
    <name evidence="5" type="ORF">C1645_737310</name>
</gene>
<feature type="domain" description="Crinkler effector protein N-terminal" evidence="4">
    <location>
        <begin position="5"/>
        <end position="124"/>
    </location>
</feature>
<evidence type="ECO:0000313" key="6">
    <source>
        <dbReference type="Proteomes" id="UP000265703"/>
    </source>
</evidence>
<dbReference type="AlphaFoldDB" id="A0A397T1G7"/>